<protein>
    <submittedName>
        <fullName evidence="1">Uncharacterized protein</fullName>
    </submittedName>
</protein>
<name>A0A7K0CYG3_9NOCA</name>
<dbReference type="RefSeq" id="WP_153409034.1">
    <property type="nucleotide sequence ID" value="NZ_WEGK01000003.1"/>
</dbReference>
<dbReference type="AlphaFoldDB" id="A0A7K0CYG3"/>
<accession>A0A7K0CYG3</accession>
<evidence type="ECO:0000313" key="2">
    <source>
        <dbReference type="Proteomes" id="UP000438448"/>
    </source>
</evidence>
<reference evidence="1 2" key="1">
    <citation type="submission" date="2019-10" db="EMBL/GenBank/DDBJ databases">
        <title>Nocardia macrotermitis sp. nov. and Nocardia aurantia sp. nov., isolated from the gut of fungus growing-termite Macrotermes natalensis.</title>
        <authorList>
            <person name="Benndorf R."/>
            <person name="Schwitalla J."/>
            <person name="Martin K."/>
            <person name="De Beer W."/>
            <person name="Kaster A.-K."/>
            <person name="Vollmers J."/>
            <person name="Poulsen M."/>
            <person name="Beemelmanns C."/>
        </authorList>
    </citation>
    <scope>NUCLEOTIDE SEQUENCE [LARGE SCALE GENOMIC DNA]</scope>
    <source>
        <strain evidence="1 2">RB20</strain>
    </source>
</reference>
<dbReference type="Proteomes" id="UP000438448">
    <property type="component" value="Unassembled WGS sequence"/>
</dbReference>
<evidence type="ECO:0000313" key="1">
    <source>
        <dbReference type="EMBL" id="MQY18525.1"/>
    </source>
</evidence>
<organism evidence="1 2">
    <name type="scientific">Nocardia macrotermitis</name>
    <dbReference type="NCBI Taxonomy" id="2585198"/>
    <lineage>
        <taxon>Bacteria</taxon>
        <taxon>Bacillati</taxon>
        <taxon>Actinomycetota</taxon>
        <taxon>Actinomycetes</taxon>
        <taxon>Mycobacteriales</taxon>
        <taxon>Nocardiaceae</taxon>
        <taxon>Nocardia</taxon>
    </lineage>
</organism>
<gene>
    <name evidence="1" type="ORF">NRB20_16040</name>
</gene>
<sequence>MAAESPTALRDRVLRVRELLRTAKDFIVPWDYFHDELAPKADFMSAGESGVSPLIDAAIERIADSRGWSRPQGQQPTTHIPEFEFWHGPRFLGARNGIFFYDERTCQGLLGVMTNFTGPVDLFRFTTIALPADS</sequence>
<keyword evidence="2" id="KW-1185">Reference proteome</keyword>
<dbReference type="EMBL" id="WEGK01000003">
    <property type="protein sequence ID" value="MQY18525.1"/>
    <property type="molecule type" value="Genomic_DNA"/>
</dbReference>
<proteinExistence type="predicted"/>
<dbReference type="OrthoDB" id="190266at2"/>
<comment type="caution">
    <text evidence="1">The sequence shown here is derived from an EMBL/GenBank/DDBJ whole genome shotgun (WGS) entry which is preliminary data.</text>
</comment>